<dbReference type="AlphaFoldDB" id="A0A0M9U2V8"/>
<evidence type="ECO:0000313" key="5">
    <source>
        <dbReference type="EMBL" id="GAP19044.1"/>
    </source>
</evidence>
<reference evidence="6 7" key="2">
    <citation type="submission" date="2015-07" db="EMBL/GenBank/DDBJ databases">
        <title>Genome sequence of Levilinea saccharolytica DSM 16555.</title>
        <authorList>
            <person name="Hemp J."/>
            <person name="Ward L.M."/>
            <person name="Pace L.A."/>
            <person name="Fischer W.W."/>
        </authorList>
    </citation>
    <scope>NUCLEOTIDE SEQUENCE [LARGE SCALE GENOMIC DNA]</scope>
    <source>
        <strain evidence="6 7">KIBI-1</strain>
    </source>
</reference>
<organism evidence="5">
    <name type="scientific">Levilinea saccharolytica</name>
    <dbReference type="NCBI Taxonomy" id="229921"/>
    <lineage>
        <taxon>Bacteria</taxon>
        <taxon>Bacillati</taxon>
        <taxon>Chloroflexota</taxon>
        <taxon>Anaerolineae</taxon>
        <taxon>Anaerolineales</taxon>
        <taxon>Anaerolineaceae</taxon>
        <taxon>Levilinea</taxon>
    </lineage>
</organism>
<dbReference type="Proteomes" id="UP000050501">
    <property type="component" value="Unassembled WGS sequence"/>
</dbReference>
<dbReference type="PRINTS" id="PR00035">
    <property type="entry name" value="HTHGNTR"/>
</dbReference>
<name>A0A0M9U2V8_9CHLR</name>
<gene>
    <name evidence="6" type="ORF">ADN01_16700</name>
    <name evidence="5" type="ORF">LSAC_02942</name>
</gene>
<dbReference type="Gene3D" id="3.40.1410.10">
    <property type="entry name" value="Chorismate lyase-like"/>
    <property type="match status" value="1"/>
</dbReference>
<dbReference type="InterPro" id="IPR000524">
    <property type="entry name" value="Tscrpt_reg_HTH_GntR"/>
</dbReference>
<evidence type="ECO:0000256" key="1">
    <source>
        <dbReference type="ARBA" id="ARBA00023015"/>
    </source>
</evidence>
<evidence type="ECO:0000313" key="6">
    <source>
        <dbReference type="EMBL" id="KPL76192.1"/>
    </source>
</evidence>
<evidence type="ECO:0000256" key="2">
    <source>
        <dbReference type="ARBA" id="ARBA00023125"/>
    </source>
</evidence>
<keyword evidence="1" id="KW-0805">Transcription regulation</keyword>
<dbReference type="Pfam" id="PF07702">
    <property type="entry name" value="UTRA"/>
    <property type="match status" value="1"/>
</dbReference>
<dbReference type="RefSeq" id="WP_062419353.1">
    <property type="nucleotide sequence ID" value="NZ_BBXZ01000157.1"/>
</dbReference>
<sequence>MPSLNAPHTSERHPFQRLQSQLADLIALTPAGDRLPTEPELARRMGVSRATLREAMRTFEGQGLIRRRQGVGTFVVSHNHVIESGLEVLQSIESLAAKIGLEVTLGTLQVMRLSANQDQAAILSVPEGTPLLEVSRVIQAEDRPVAYLIDLLPEEFLTLDDLQDGFTGSVIDFLLRRGSPPLVNSLTEIHAVAASSEIARALEIQRGDVLLMFTARLFSGEGQVVDYSYSYFLPGYFRFHVVRRVG</sequence>
<dbReference type="Pfam" id="PF00392">
    <property type="entry name" value="GntR"/>
    <property type="match status" value="1"/>
</dbReference>
<dbReference type="PANTHER" id="PTHR44846">
    <property type="entry name" value="MANNOSYL-D-GLYCERATE TRANSPORT/METABOLISM SYSTEM REPRESSOR MNGR-RELATED"/>
    <property type="match status" value="1"/>
</dbReference>
<dbReference type="InterPro" id="IPR036390">
    <property type="entry name" value="WH_DNA-bd_sf"/>
</dbReference>
<dbReference type="CDD" id="cd07377">
    <property type="entry name" value="WHTH_GntR"/>
    <property type="match status" value="1"/>
</dbReference>
<keyword evidence="7" id="KW-1185">Reference proteome</keyword>
<dbReference type="PROSITE" id="PS50949">
    <property type="entry name" value="HTH_GNTR"/>
    <property type="match status" value="1"/>
</dbReference>
<dbReference type="PANTHER" id="PTHR44846:SF17">
    <property type="entry name" value="GNTR-FAMILY TRANSCRIPTIONAL REGULATOR"/>
    <property type="match status" value="1"/>
</dbReference>
<dbReference type="EMBL" id="DF967975">
    <property type="protein sequence ID" value="GAP19044.1"/>
    <property type="molecule type" value="Genomic_DNA"/>
</dbReference>
<proteinExistence type="predicted"/>
<evidence type="ECO:0000259" key="4">
    <source>
        <dbReference type="PROSITE" id="PS50949"/>
    </source>
</evidence>
<keyword evidence="3" id="KW-0804">Transcription</keyword>
<feature type="domain" description="HTH gntR-type" evidence="4">
    <location>
        <begin position="8"/>
        <end position="78"/>
    </location>
</feature>
<dbReference type="GO" id="GO:0003677">
    <property type="term" value="F:DNA binding"/>
    <property type="evidence" value="ECO:0007669"/>
    <property type="project" value="UniProtKB-KW"/>
</dbReference>
<dbReference type="SMART" id="SM00345">
    <property type="entry name" value="HTH_GNTR"/>
    <property type="match status" value="1"/>
</dbReference>
<dbReference type="Gene3D" id="1.10.10.10">
    <property type="entry name" value="Winged helix-like DNA-binding domain superfamily/Winged helix DNA-binding domain"/>
    <property type="match status" value="1"/>
</dbReference>
<evidence type="ECO:0000313" key="7">
    <source>
        <dbReference type="Proteomes" id="UP000050501"/>
    </source>
</evidence>
<dbReference type="SUPFAM" id="SSF64288">
    <property type="entry name" value="Chorismate lyase-like"/>
    <property type="match status" value="1"/>
</dbReference>
<dbReference type="STRING" id="229921.ADN01_16700"/>
<dbReference type="InterPro" id="IPR050679">
    <property type="entry name" value="Bact_HTH_transcr_reg"/>
</dbReference>
<dbReference type="InterPro" id="IPR011663">
    <property type="entry name" value="UTRA"/>
</dbReference>
<dbReference type="InterPro" id="IPR036388">
    <property type="entry name" value="WH-like_DNA-bd_sf"/>
</dbReference>
<accession>A0A0M9U2V8</accession>
<dbReference type="OrthoDB" id="149756at2"/>
<evidence type="ECO:0000256" key="3">
    <source>
        <dbReference type="ARBA" id="ARBA00023163"/>
    </source>
</evidence>
<dbReference type="GO" id="GO:0003700">
    <property type="term" value="F:DNA-binding transcription factor activity"/>
    <property type="evidence" value="ECO:0007669"/>
    <property type="project" value="InterPro"/>
</dbReference>
<reference evidence="5" key="1">
    <citation type="journal article" date="2015" name="Genome Announc.">
        <title>Draft Genome Sequences of Anaerolinea thermolimosa IMO-1, Bellilinea caldifistulae GOMI-1, Leptolinea tardivitalis YMTK-2, Levilinea saccharolytica KIBI-1, Longilinea arvoryzae KOME-1, Previously Described as Members of the Class Anaerolineae (Chloroflexi).</title>
        <authorList>
            <person name="Matsuura N."/>
            <person name="Tourlousse M.D."/>
            <person name="Ohashi A."/>
            <person name="Hugenholtz P."/>
            <person name="Sekiguchi Y."/>
        </authorList>
    </citation>
    <scope>NUCLEOTIDE SEQUENCE</scope>
    <source>
        <strain evidence="5">KIBI-1</strain>
    </source>
</reference>
<dbReference type="GO" id="GO:0045892">
    <property type="term" value="P:negative regulation of DNA-templated transcription"/>
    <property type="evidence" value="ECO:0007669"/>
    <property type="project" value="TreeGrafter"/>
</dbReference>
<dbReference type="SUPFAM" id="SSF46785">
    <property type="entry name" value="Winged helix' DNA-binding domain"/>
    <property type="match status" value="1"/>
</dbReference>
<keyword evidence="2" id="KW-0238">DNA-binding</keyword>
<dbReference type="InterPro" id="IPR028978">
    <property type="entry name" value="Chorismate_lyase_/UTRA_dom_sf"/>
</dbReference>
<dbReference type="SMART" id="SM00866">
    <property type="entry name" value="UTRA"/>
    <property type="match status" value="1"/>
</dbReference>
<protein>
    <submittedName>
        <fullName evidence="5">Transcriptional regulator, GntR family</fullName>
    </submittedName>
</protein>
<dbReference type="EMBL" id="LGCM01000064">
    <property type="protein sequence ID" value="KPL76192.1"/>
    <property type="molecule type" value="Genomic_DNA"/>
</dbReference>